<comment type="caution">
    <text evidence="1">The sequence shown here is derived from an EMBL/GenBank/DDBJ whole genome shotgun (WGS) entry which is preliminary data.</text>
</comment>
<evidence type="ECO:0008006" key="3">
    <source>
        <dbReference type="Google" id="ProtNLM"/>
    </source>
</evidence>
<dbReference type="EMBL" id="MTSE01000003">
    <property type="protein sequence ID" value="OUJ74806.1"/>
    <property type="molecule type" value="Genomic_DNA"/>
</dbReference>
<evidence type="ECO:0000313" key="1">
    <source>
        <dbReference type="EMBL" id="OUJ74806.1"/>
    </source>
</evidence>
<sequence>MFEFEIGGNEIKPEASEGINAIAFNRSLLALQLTDKEPVSPEFVYKLKTVEEVFDQFKPSVEVEFEDENGASVKETLQFGSVADFKAKSLSMQSPFLRLLDGQYNEYTQISRRLKGHRILQTALDNPEAKTALLEALKALVQELEENEQA</sequence>
<evidence type="ECO:0000313" key="2">
    <source>
        <dbReference type="Proteomes" id="UP000194873"/>
    </source>
</evidence>
<dbReference type="Proteomes" id="UP000194873">
    <property type="component" value="Unassembled WGS sequence"/>
</dbReference>
<organism evidence="1 2">
    <name type="scientific">Hymenobacter crusticola</name>
    <dbReference type="NCBI Taxonomy" id="1770526"/>
    <lineage>
        <taxon>Bacteria</taxon>
        <taxon>Pseudomonadati</taxon>
        <taxon>Bacteroidota</taxon>
        <taxon>Cytophagia</taxon>
        <taxon>Cytophagales</taxon>
        <taxon>Hymenobacteraceae</taxon>
        <taxon>Hymenobacter</taxon>
    </lineage>
</organism>
<dbReference type="AlphaFoldDB" id="A0A243WGA7"/>
<dbReference type="RefSeq" id="WP_086593615.1">
    <property type="nucleotide sequence ID" value="NZ_MTSE01000003.1"/>
</dbReference>
<dbReference type="OrthoDB" id="761425at2"/>
<reference evidence="1 2" key="1">
    <citation type="submission" date="2017-01" db="EMBL/GenBank/DDBJ databases">
        <title>A new Hymenobacter.</title>
        <authorList>
            <person name="Liang Y."/>
            <person name="Feng F."/>
        </authorList>
    </citation>
    <scope>NUCLEOTIDE SEQUENCE [LARGE SCALE GENOMIC DNA]</scope>
    <source>
        <strain evidence="1">MIMBbqt21</strain>
    </source>
</reference>
<protein>
    <recommendedName>
        <fullName evidence="3">Type VI secretion system-associated protein</fullName>
    </recommendedName>
</protein>
<proteinExistence type="predicted"/>
<accession>A0A243WGA7</accession>
<name>A0A243WGA7_9BACT</name>
<keyword evidence="2" id="KW-1185">Reference proteome</keyword>
<gene>
    <name evidence="1" type="ORF">BXP70_08605</name>
</gene>